<dbReference type="AlphaFoldDB" id="A0A6V7R5S1"/>
<evidence type="ECO:0000313" key="2">
    <source>
        <dbReference type="Proteomes" id="UP000521032"/>
    </source>
</evidence>
<dbReference type="Gene3D" id="2.170.120.40">
    <property type="entry name" value="YbbR-like domain"/>
    <property type="match status" value="2"/>
</dbReference>
<dbReference type="Proteomes" id="UP000521032">
    <property type="component" value="Unassembled WGS sequence"/>
</dbReference>
<dbReference type="EMBL" id="CAJEWE010000005">
    <property type="protein sequence ID" value="CAD2072394.1"/>
    <property type="molecule type" value="Genomic_DNA"/>
</dbReference>
<accession>A0A6V7R5S1</accession>
<keyword evidence="2" id="KW-1185">Reference proteome</keyword>
<reference evidence="1 2" key="1">
    <citation type="submission" date="2020-07" db="EMBL/GenBank/DDBJ databases">
        <authorList>
            <person name="Criscuolo A."/>
        </authorList>
    </citation>
    <scope>NUCLEOTIDE SEQUENCE [LARGE SCALE GENOMIC DNA]</scope>
    <source>
        <strain evidence="2">CIP 111030</strain>
    </source>
</reference>
<evidence type="ECO:0000313" key="1">
    <source>
        <dbReference type="EMBL" id="CAD2072394.1"/>
    </source>
</evidence>
<organism evidence="1 2">
    <name type="scientific">Phocicoccus schoeneichii</name>
    <dbReference type="NCBI Taxonomy" id="1812261"/>
    <lineage>
        <taxon>Bacteria</taxon>
        <taxon>Bacillati</taxon>
        <taxon>Bacillota</taxon>
        <taxon>Bacilli</taxon>
        <taxon>Bacillales</taxon>
        <taxon>Salinicoccaceae</taxon>
        <taxon>Phocicoccus</taxon>
    </lineage>
</organism>
<dbReference type="Gene3D" id="2.170.120.30">
    <property type="match status" value="1"/>
</dbReference>
<dbReference type="PANTHER" id="PTHR37804:SF1">
    <property type="entry name" value="CDAA REGULATORY PROTEIN CDAR"/>
    <property type="match status" value="1"/>
</dbReference>
<comment type="caution">
    <text evidence="1">The sequence shown here is derived from an EMBL/GenBank/DDBJ whole genome shotgun (WGS) entry which is preliminary data.</text>
</comment>
<dbReference type="Pfam" id="PF07949">
    <property type="entry name" value="YbbR"/>
    <property type="match status" value="3"/>
</dbReference>
<dbReference type="RefSeq" id="WP_186084846.1">
    <property type="nucleotide sequence ID" value="NZ_BMDB01000001.1"/>
</dbReference>
<dbReference type="InterPro" id="IPR012505">
    <property type="entry name" value="YbbR"/>
</dbReference>
<gene>
    <name evidence="1" type="ORF">JEOSCH030_00270</name>
</gene>
<dbReference type="PANTHER" id="PTHR37804">
    <property type="entry name" value="CDAA REGULATORY PROTEIN CDAR"/>
    <property type="match status" value="1"/>
</dbReference>
<name>A0A6V7R5S1_9BACL</name>
<dbReference type="InterPro" id="IPR053154">
    <property type="entry name" value="c-di-AMP_regulator"/>
</dbReference>
<protein>
    <submittedName>
        <fullName evidence="1">YbbR-like protein</fullName>
    </submittedName>
</protein>
<proteinExistence type="predicted"/>
<sequence length="312" mass="34690">MLESKPGILIVSLILALFMFLSANKVFQNTNLFESNNNSDEVTIENVPVTAKYDSESYYVNGVQNYVQVQLNGTPAAVKRIETTKDFEVVVDLSTYSPGEYEVSYTVRGLPDGVEASILPEKANITIQNLVERTFEVQAEVNDSRVGSNYTLESIQVEPSTVKVRGGEMDMERIQFVRAMLTDSSKITEETTENVQVNVFDAQYNKLDVQVEPENVSVKIEVQESSKEVPVSLQMVGELPKGYQIDSISLSKDIVKLYGAEEVLNQIYQVDAELDLSGIKESGDKDVRIQVPDSITRTEPAVLIAKVKVSKQ</sequence>